<dbReference type="InterPro" id="IPR036388">
    <property type="entry name" value="WH-like_DNA-bd_sf"/>
</dbReference>
<evidence type="ECO:0000313" key="10">
    <source>
        <dbReference type="EMBL" id="TYI64824.1"/>
    </source>
</evidence>
<dbReference type="SMART" id="SM01372">
    <property type="entry name" value="E2F_TDP"/>
    <property type="match status" value="1"/>
</dbReference>
<keyword evidence="6" id="KW-0539">Nucleus</keyword>
<feature type="compositionally biased region" description="Basic and acidic residues" evidence="8">
    <location>
        <begin position="37"/>
        <end position="47"/>
    </location>
</feature>
<evidence type="ECO:0000256" key="2">
    <source>
        <dbReference type="ARBA" id="ARBA00023015"/>
    </source>
</evidence>
<evidence type="ECO:0000256" key="7">
    <source>
        <dbReference type="SAM" id="Coils"/>
    </source>
</evidence>
<feature type="domain" description="E2F/DP family winged-helix DNA-binding" evidence="9">
    <location>
        <begin position="92"/>
        <end position="157"/>
    </location>
</feature>
<dbReference type="FunFam" id="1.10.10.10:FF:000008">
    <property type="entry name" value="E2F transcription factor 1"/>
    <property type="match status" value="1"/>
</dbReference>
<feature type="compositionally biased region" description="Polar residues" evidence="8">
    <location>
        <begin position="292"/>
        <end position="303"/>
    </location>
</feature>
<protein>
    <recommendedName>
        <fullName evidence="9">E2F/DP family winged-helix DNA-binding domain-containing protein</fullName>
    </recommendedName>
</protein>
<feature type="compositionally biased region" description="Polar residues" evidence="8">
    <location>
        <begin position="80"/>
        <end position="89"/>
    </location>
</feature>
<comment type="subcellular location">
    <subcellularLocation>
        <location evidence="6">Nucleus</location>
    </subcellularLocation>
</comment>
<dbReference type="InterPro" id="IPR003316">
    <property type="entry name" value="E2F_WHTH_DNA-bd_dom"/>
</dbReference>
<reference evidence="10 11" key="1">
    <citation type="submission" date="2019-07" db="EMBL/GenBank/DDBJ databases">
        <title>WGS assembly of Gossypium mustelinum.</title>
        <authorList>
            <person name="Chen Z.J."/>
            <person name="Sreedasyam A."/>
            <person name="Ando A."/>
            <person name="Song Q."/>
            <person name="De L."/>
            <person name="Hulse-Kemp A."/>
            <person name="Ding M."/>
            <person name="Ye W."/>
            <person name="Kirkbride R."/>
            <person name="Jenkins J."/>
            <person name="Plott C."/>
            <person name="Lovell J."/>
            <person name="Lin Y.-M."/>
            <person name="Vaughn R."/>
            <person name="Liu B."/>
            <person name="Li W."/>
            <person name="Simpson S."/>
            <person name="Scheffler B."/>
            <person name="Saski C."/>
            <person name="Grover C."/>
            <person name="Hu G."/>
            <person name="Conover J."/>
            <person name="Carlson J."/>
            <person name="Shu S."/>
            <person name="Boston L."/>
            <person name="Williams M."/>
            <person name="Peterson D."/>
            <person name="Mcgee K."/>
            <person name="Jones D."/>
            <person name="Wendel J."/>
            <person name="Stelly D."/>
            <person name="Grimwood J."/>
            <person name="Schmutz J."/>
        </authorList>
    </citation>
    <scope>NUCLEOTIDE SEQUENCE [LARGE SCALE GENOMIC DNA]</scope>
    <source>
        <strain evidence="10">1408120.09</strain>
    </source>
</reference>
<dbReference type="Gene3D" id="6.10.250.540">
    <property type="match status" value="1"/>
</dbReference>
<sequence length="413" mass="45919">MKPPFMSPGGDYHHFASTESRRLADQKGDAIVVQSPRKSDVADREVESGDWARPPGYTEVIGSPLQTPVSGKGGKAQKISRLTKNSRSGPQIPASNLGLLTRKFINLIKQAEDGILDLNKAADTLEVQKRRIYDITNVLEGIGLIEKKLKNRIQWKGLDVSRPGKIDENVTTLQAEVENLSIEERCLDEQIREMQERLRNLSEDENNQKWLFVTEEDIKSLPCFQNETLIAIKAPHGTTLEVPDPDEAVDYSQRRYRIVLRSSMGPIDVYLVSQFEEKFEEIQGADPPPNFPSTSGLNENPATTMVPEESRGKEIEMQGQDDNRMCSDLNASQDFVSGIMKIVPSDVDCDANYWLLSDPSVSITDMWRTESLIEWSELGTLNEGYGIATVSSTCPQTPTSNATEAPSANSTGK</sequence>
<feature type="region of interest" description="Disordered" evidence="8">
    <location>
        <begin position="283"/>
        <end position="310"/>
    </location>
</feature>
<keyword evidence="3 6" id="KW-0238">DNA-binding</keyword>
<dbReference type="SUPFAM" id="SSF144074">
    <property type="entry name" value="E2F-DP heterodimerization region"/>
    <property type="match status" value="1"/>
</dbReference>
<dbReference type="CDD" id="cd14660">
    <property type="entry name" value="E2F_DD"/>
    <property type="match status" value="1"/>
</dbReference>
<keyword evidence="2 6" id="KW-0805">Transcription regulation</keyword>
<accession>A0A5D2TKP5</accession>
<dbReference type="InterPro" id="IPR032198">
    <property type="entry name" value="E2F_CC-MB"/>
</dbReference>
<keyword evidence="5" id="KW-0131">Cell cycle</keyword>
<dbReference type="EMBL" id="CM017657">
    <property type="protein sequence ID" value="TYI64824.1"/>
    <property type="molecule type" value="Genomic_DNA"/>
</dbReference>
<dbReference type="Proteomes" id="UP000323597">
    <property type="component" value="Chromosome D09"/>
</dbReference>
<comment type="similarity">
    <text evidence="1 6">Belongs to the E2F/DP family.</text>
</comment>
<organism evidence="10 11">
    <name type="scientific">Gossypium mustelinum</name>
    <name type="common">Cotton</name>
    <name type="synonym">Gossypium caicoense</name>
    <dbReference type="NCBI Taxonomy" id="34275"/>
    <lineage>
        <taxon>Eukaryota</taxon>
        <taxon>Viridiplantae</taxon>
        <taxon>Streptophyta</taxon>
        <taxon>Embryophyta</taxon>
        <taxon>Tracheophyta</taxon>
        <taxon>Spermatophyta</taxon>
        <taxon>Magnoliopsida</taxon>
        <taxon>eudicotyledons</taxon>
        <taxon>Gunneridae</taxon>
        <taxon>Pentapetalae</taxon>
        <taxon>rosids</taxon>
        <taxon>malvids</taxon>
        <taxon>Malvales</taxon>
        <taxon>Malvaceae</taxon>
        <taxon>Malvoideae</taxon>
        <taxon>Gossypium</taxon>
    </lineage>
</organism>
<dbReference type="Gene3D" id="1.10.10.10">
    <property type="entry name" value="Winged helix-like DNA-binding domain superfamily/Winged helix DNA-binding domain"/>
    <property type="match status" value="1"/>
</dbReference>
<feature type="region of interest" description="Disordered" evidence="8">
    <location>
        <begin position="1"/>
        <end position="93"/>
    </location>
</feature>
<dbReference type="InterPro" id="IPR037241">
    <property type="entry name" value="E2F-DP_heterodim"/>
</dbReference>
<dbReference type="Pfam" id="PF16421">
    <property type="entry name" value="E2F_CC-MB"/>
    <property type="match status" value="1"/>
</dbReference>
<feature type="region of interest" description="Disordered" evidence="8">
    <location>
        <begin position="392"/>
        <end position="413"/>
    </location>
</feature>
<evidence type="ECO:0000256" key="1">
    <source>
        <dbReference type="ARBA" id="ARBA00010940"/>
    </source>
</evidence>
<dbReference type="PANTHER" id="PTHR12081:SF18">
    <property type="entry name" value="TRANSCRIPTION FACTOR E2F2-RELATED"/>
    <property type="match status" value="1"/>
</dbReference>
<feature type="coiled-coil region" evidence="7">
    <location>
        <begin position="170"/>
        <end position="207"/>
    </location>
</feature>
<proteinExistence type="inferred from homology"/>
<evidence type="ECO:0000256" key="5">
    <source>
        <dbReference type="ARBA" id="ARBA00023306"/>
    </source>
</evidence>
<dbReference type="InterPro" id="IPR036390">
    <property type="entry name" value="WH_DNA-bd_sf"/>
</dbReference>
<keyword evidence="11" id="KW-1185">Reference proteome</keyword>
<dbReference type="GO" id="GO:0090575">
    <property type="term" value="C:RNA polymerase II transcription regulator complex"/>
    <property type="evidence" value="ECO:0007669"/>
    <property type="project" value="TreeGrafter"/>
</dbReference>
<evidence type="ECO:0000256" key="8">
    <source>
        <dbReference type="SAM" id="MobiDB-lite"/>
    </source>
</evidence>
<keyword evidence="7" id="KW-0175">Coiled coil</keyword>
<keyword evidence="4 6" id="KW-0804">Transcription</keyword>
<feature type="compositionally biased region" description="Basic and acidic residues" evidence="8">
    <location>
        <begin position="11"/>
        <end position="28"/>
    </location>
</feature>
<evidence type="ECO:0000313" key="11">
    <source>
        <dbReference type="Proteomes" id="UP000323597"/>
    </source>
</evidence>
<dbReference type="SUPFAM" id="SSF46785">
    <property type="entry name" value="Winged helix' DNA-binding domain"/>
    <property type="match status" value="1"/>
</dbReference>
<dbReference type="GO" id="GO:0000981">
    <property type="term" value="F:DNA-binding transcription factor activity, RNA polymerase II-specific"/>
    <property type="evidence" value="ECO:0007669"/>
    <property type="project" value="TreeGrafter"/>
</dbReference>
<evidence type="ECO:0000256" key="3">
    <source>
        <dbReference type="ARBA" id="ARBA00023125"/>
    </source>
</evidence>
<dbReference type="InterPro" id="IPR015633">
    <property type="entry name" value="E2F"/>
</dbReference>
<evidence type="ECO:0000256" key="6">
    <source>
        <dbReference type="RuleBase" id="RU003796"/>
    </source>
</evidence>
<dbReference type="Pfam" id="PF02319">
    <property type="entry name" value="WHD_E2F_TDP"/>
    <property type="match status" value="1"/>
</dbReference>
<evidence type="ECO:0000256" key="4">
    <source>
        <dbReference type="ARBA" id="ARBA00023163"/>
    </source>
</evidence>
<name>A0A5D2TKP5_GOSMU</name>
<dbReference type="AlphaFoldDB" id="A0A5D2TKP5"/>
<dbReference type="PANTHER" id="PTHR12081">
    <property type="entry name" value="TRANSCRIPTION FACTOR E2F"/>
    <property type="match status" value="1"/>
</dbReference>
<dbReference type="GO" id="GO:0046983">
    <property type="term" value="F:protein dimerization activity"/>
    <property type="evidence" value="ECO:0007669"/>
    <property type="project" value="InterPro"/>
</dbReference>
<gene>
    <name evidence="10" type="ORF">E1A91_D09G115700v1</name>
</gene>
<evidence type="ECO:0000259" key="9">
    <source>
        <dbReference type="SMART" id="SM01372"/>
    </source>
</evidence>
<dbReference type="GO" id="GO:0000978">
    <property type="term" value="F:RNA polymerase II cis-regulatory region sequence-specific DNA binding"/>
    <property type="evidence" value="ECO:0007669"/>
    <property type="project" value="InterPro"/>
</dbReference>